<proteinExistence type="predicted"/>
<name>A0A914HXS4_GLORO</name>
<dbReference type="FunFam" id="1.10.510.10:FF:000005">
    <property type="entry name" value="cAMP-dependent protein kinase catalytic subunit alpha"/>
    <property type="match status" value="1"/>
</dbReference>
<keyword evidence="1" id="KW-0723">Serine/threonine-protein kinase</keyword>
<evidence type="ECO:0000256" key="2">
    <source>
        <dbReference type="ARBA" id="ARBA00022679"/>
    </source>
</evidence>
<evidence type="ECO:0000256" key="6">
    <source>
        <dbReference type="SAM" id="MobiDB-lite"/>
    </source>
</evidence>
<keyword evidence="4" id="KW-0418">Kinase</keyword>
<protein>
    <submittedName>
        <fullName evidence="9">cAMP-dependent protein kinase catalytic subunit</fullName>
    </submittedName>
</protein>
<dbReference type="InterPro" id="IPR008271">
    <property type="entry name" value="Ser/Thr_kinase_AS"/>
</dbReference>
<dbReference type="GO" id="GO:0005829">
    <property type="term" value="C:cytosol"/>
    <property type="evidence" value="ECO:0007669"/>
    <property type="project" value="TreeGrafter"/>
</dbReference>
<dbReference type="InterPro" id="IPR000719">
    <property type="entry name" value="Prot_kinase_dom"/>
</dbReference>
<reference evidence="9" key="1">
    <citation type="submission" date="2022-11" db="UniProtKB">
        <authorList>
            <consortium name="WormBaseParasite"/>
        </authorList>
    </citation>
    <scope>IDENTIFICATION</scope>
</reference>
<dbReference type="AlphaFoldDB" id="A0A914HXS4"/>
<dbReference type="GO" id="GO:0005634">
    <property type="term" value="C:nucleus"/>
    <property type="evidence" value="ECO:0007669"/>
    <property type="project" value="TreeGrafter"/>
</dbReference>
<dbReference type="WBParaSite" id="Gr19_v10_g5457.t2">
    <property type="protein sequence ID" value="Gr19_v10_g5457.t2"/>
    <property type="gene ID" value="Gr19_v10_g5457"/>
</dbReference>
<dbReference type="Gene3D" id="3.30.200.20">
    <property type="entry name" value="Phosphorylase Kinase, domain 1"/>
    <property type="match status" value="1"/>
</dbReference>
<evidence type="ECO:0000313" key="9">
    <source>
        <dbReference type="WBParaSite" id="Gr19_v10_g5457.t2"/>
    </source>
</evidence>
<dbReference type="PANTHER" id="PTHR24353:SF153">
    <property type="entry name" value="CAMP-DEPENDENT PROTEIN KINASE CATALYTIC SUBUNIT 1"/>
    <property type="match status" value="1"/>
</dbReference>
<dbReference type="PANTHER" id="PTHR24353">
    <property type="entry name" value="CYCLIC NUCLEOTIDE-DEPENDENT PROTEIN KINASE"/>
    <property type="match status" value="1"/>
</dbReference>
<dbReference type="Pfam" id="PF00069">
    <property type="entry name" value="Pkinase"/>
    <property type="match status" value="1"/>
</dbReference>
<keyword evidence="3" id="KW-0547">Nucleotide-binding</keyword>
<keyword evidence="5" id="KW-0067">ATP-binding</keyword>
<organism evidence="8 9">
    <name type="scientific">Globodera rostochiensis</name>
    <name type="common">Golden nematode worm</name>
    <name type="synonym">Heterodera rostochiensis</name>
    <dbReference type="NCBI Taxonomy" id="31243"/>
    <lineage>
        <taxon>Eukaryota</taxon>
        <taxon>Metazoa</taxon>
        <taxon>Ecdysozoa</taxon>
        <taxon>Nematoda</taxon>
        <taxon>Chromadorea</taxon>
        <taxon>Rhabditida</taxon>
        <taxon>Tylenchina</taxon>
        <taxon>Tylenchomorpha</taxon>
        <taxon>Tylenchoidea</taxon>
        <taxon>Heteroderidae</taxon>
        <taxon>Heteroderinae</taxon>
        <taxon>Globodera</taxon>
    </lineage>
</organism>
<dbReference type="SUPFAM" id="SSF56112">
    <property type="entry name" value="Protein kinase-like (PK-like)"/>
    <property type="match status" value="1"/>
</dbReference>
<dbReference type="Gene3D" id="1.10.510.10">
    <property type="entry name" value="Transferase(Phosphotransferase) domain 1"/>
    <property type="match status" value="1"/>
</dbReference>
<evidence type="ECO:0000256" key="5">
    <source>
        <dbReference type="ARBA" id="ARBA00022840"/>
    </source>
</evidence>
<accession>A0A914HXS4</accession>
<evidence type="ECO:0000256" key="1">
    <source>
        <dbReference type="ARBA" id="ARBA00022527"/>
    </source>
</evidence>
<sequence length="887" mass="99912">MVSSTFLVAVPSPLDQQQDKLSFGLRQQQSSHQQHNNISRSMFALSQLQQRKQFGRLGCGCLDVENCGSPSSRCLKQLNSGELPPLESPSHQPLAHAPSHWFHRQHVVPNHQFVMNNGVNNTNDFSSCSMPRHFDNANDLQLNQQHHLLPQLYRCPPVPFFDVQNKNNNSNEQRDRLCMPLDNHHPFLSSDGPFPLRRVFSANATASSTPTTAEDGVKGGRNEDGCWSCTPPSPCSPCSTPATPLSPPVQLKQKEVTQQLETLSNIQQLNTNQLGTLSNIQQLNTKGQPNQLETLLNIQQLNTKGQPNQLGTLSNIQQLNTKGQPNSKPSSLHFGLPVLPCGSASKFGGLTAGTPVRRHPQAEAEFETIRENVLDKMDHRPFVADDNNNFSQLETTSTSTVRHDEQLGLKAEKCEQQQKKFSSLPPFGGIVCPLSTNAKHSSSSFNVDYDKFPSFRPELRHAQSWPFPKGTVTLAIERKSFVQKVCDLFKQATTAALPGGAREFNLRAELFWLKSAIRHTMRCLLKWQNTSSLDDFDRIKTLGTGSFGRILDKQKVVKLKQVEHTLNEKRILQAIDFPFLVNMQYSFKDNSNLYMVLEFISGGEMFSHLRRIGRFSEPHSRFYAAQIVLAFEYLHSLDLIYRDLKPENLLIDSNGYLKITDFGFAKRVKGRTWTLCGTPEYLAPEIILSKGYNKAVDWWALGVLIYEMAAGYPPFFADQPIQIYEKIVSGKVKFPSHFSNELKDLLKNLLQVDLTKRYGNLKNGVADIKNHKWFASVDWIAIYQRKITPPNFNVSFNAKLPADVPRVFEALYPKVSGPDDTRHFVEQIDEADELLLPQAADDSHGDVEAPFLPKCRGPGDSSNFDDYEEEPLRISGTEKCAKEFAEF</sequence>
<dbReference type="GO" id="GO:0005524">
    <property type="term" value="F:ATP binding"/>
    <property type="evidence" value="ECO:0007669"/>
    <property type="project" value="UniProtKB-KW"/>
</dbReference>
<dbReference type="SMART" id="SM00220">
    <property type="entry name" value="S_TKc"/>
    <property type="match status" value="1"/>
</dbReference>
<dbReference type="CDD" id="cd14209">
    <property type="entry name" value="STKc_PKA"/>
    <property type="match status" value="1"/>
</dbReference>
<feature type="region of interest" description="Disordered" evidence="6">
    <location>
        <begin position="849"/>
        <end position="869"/>
    </location>
</feature>
<dbReference type="GO" id="GO:0005952">
    <property type="term" value="C:cAMP-dependent protein kinase complex"/>
    <property type="evidence" value="ECO:0007669"/>
    <property type="project" value="TreeGrafter"/>
</dbReference>
<dbReference type="InterPro" id="IPR044109">
    <property type="entry name" value="STKc_PKA"/>
</dbReference>
<dbReference type="PROSITE" id="PS50011">
    <property type="entry name" value="PROTEIN_KINASE_DOM"/>
    <property type="match status" value="1"/>
</dbReference>
<dbReference type="GO" id="GO:0004691">
    <property type="term" value="F:cAMP-dependent protein kinase activity"/>
    <property type="evidence" value="ECO:0007669"/>
    <property type="project" value="TreeGrafter"/>
</dbReference>
<dbReference type="InterPro" id="IPR011009">
    <property type="entry name" value="Kinase-like_dom_sf"/>
</dbReference>
<evidence type="ECO:0000313" key="8">
    <source>
        <dbReference type="Proteomes" id="UP000887572"/>
    </source>
</evidence>
<evidence type="ECO:0000256" key="3">
    <source>
        <dbReference type="ARBA" id="ARBA00022741"/>
    </source>
</evidence>
<dbReference type="PROSITE" id="PS00108">
    <property type="entry name" value="PROTEIN_KINASE_ST"/>
    <property type="match status" value="1"/>
</dbReference>
<evidence type="ECO:0000259" key="7">
    <source>
        <dbReference type="PROSITE" id="PS50011"/>
    </source>
</evidence>
<evidence type="ECO:0000256" key="4">
    <source>
        <dbReference type="ARBA" id="ARBA00022777"/>
    </source>
</evidence>
<dbReference type="Proteomes" id="UP000887572">
    <property type="component" value="Unplaced"/>
</dbReference>
<feature type="domain" description="Protein kinase" evidence="7">
    <location>
        <begin position="536"/>
        <end position="774"/>
    </location>
</feature>
<keyword evidence="8" id="KW-1185">Reference proteome</keyword>
<keyword evidence="2" id="KW-0808">Transferase</keyword>